<keyword evidence="3" id="KW-1185">Reference proteome</keyword>
<organism evidence="2 3">
    <name type="scientific">Protopolystoma xenopodis</name>
    <dbReference type="NCBI Taxonomy" id="117903"/>
    <lineage>
        <taxon>Eukaryota</taxon>
        <taxon>Metazoa</taxon>
        <taxon>Spiralia</taxon>
        <taxon>Lophotrochozoa</taxon>
        <taxon>Platyhelminthes</taxon>
        <taxon>Monogenea</taxon>
        <taxon>Polyopisthocotylea</taxon>
        <taxon>Polystomatidea</taxon>
        <taxon>Polystomatidae</taxon>
        <taxon>Protopolystoma</taxon>
    </lineage>
</organism>
<evidence type="ECO:0000256" key="1">
    <source>
        <dbReference type="SAM" id="MobiDB-lite"/>
    </source>
</evidence>
<dbReference type="AlphaFoldDB" id="A0A3S5CIX5"/>
<evidence type="ECO:0000313" key="3">
    <source>
        <dbReference type="Proteomes" id="UP000784294"/>
    </source>
</evidence>
<gene>
    <name evidence="2" type="ORF">PXEA_LOCUS18663</name>
</gene>
<comment type="caution">
    <text evidence="2">The sequence shown here is derived from an EMBL/GenBank/DDBJ whole genome shotgun (WGS) entry which is preliminary data.</text>
</comment>
<dbReference type="Proteomes" id="UP000784294">
    <property type="component" value="Unassembled WGS sequence"/>
</dbReference>
<protein>
    <submittedName>
        <fullName evidence="2">Uncharacterized protein</fullName>
    </submittedName>
</protein>
<dbReference type="EMBL" id="CAAALY010072431">
    <property type="protein sequence ID" value="VEL25223.1"/>
    <property type="molecule type" value="Genomic_DNA"/>
</dbReference>
<evidence type="ECO:0000313" key="2">
    <source>
        <dbReference type="EMBL" id="VEL25223.1"/>
    </source>
</evidence>
<accession>A0A3S5CIX5</accession>
<feature type="compositionally biased region" description="Basic and acidic residues" evidence="1">
    <location>
        <begin position="50"/>
        <end position="60"/>
    </location>
</feature>
<proteinExistence type="predicted"/>
<feature type="region of interest" description="Disordered" evidence="1">
    <location>
        <begin position="35"/>
        <end position="76"/>
    </location>
</feature>
<sequence>MTFGYLFPDSLCKTGFRDSINAKGACEATSLSALPLPSAPKHSAPPADPPDYHKPNEPHQRGTVRSRGGPVIHVLGQSPRRPKAAYNLSCMHFAIFA</sequence>
<name>A0A3S5CIX5_9PLAT</name>
<reference evidence="2" key="1">
    <citation type="submission" date="2018-11" db="EMBL/GenBank/DDBJ databases">
        <authorList>
            <consortium name="Pathogen Informatics"/>
        </authorList>
    </citation>
    <scope>NUCLEOTIDE SEQUENCE</scope>
</reference>